<gene>
    <name evidence="8" type="ORF">N0V93_001524</name>
</gene>
<dbReference type="InterPro" id="IPR001138">
    <property type="entry name" value="Zn2Cys6_DnaBD"/>
</dbReference>
<evidence type="ECO:0000256" key="1">
    <source>
        <dbReference type="ARBA" id="ARBA00004123"/>
    </source>
</evidence>
<dbReference type="Proteomes" id="UP001140453">
    <property type="component" value="Unassembled WGS sequence"/>
</dbReference>
<keyword evidence="4" id="KW-0804">Transcription</keyword>
<dbReference type="AlphaFoldDB" id="A0A9W8Z434"/>
<evidence type="ECO:0000256" key="5">
    <source>
        <dbReference type="ARBA" id="ARBA00023242"/>
    </source>
</evidence>
<evidence type="ECO:0000313" key="8">
    <source>
        <dbReference type="EMBL" id="KAJ4397300.1"/>
    </source>
</evidence>
<keyword evidence="3" id="KW-0805">Transcription regulation</keyword>
<dbReference type="InterPro" id="IPR036864">
    <property type="entry name" value="Zn2-C6_fun-type_DNA-bd_sf"/>
</dbReference>
<dbReference type="InterPro" id="IPR050815">
    <property type="entry name" value="TF_fung"/>
</dbReference>
<dbReference type="PROSITE" id="PS50048">
    <property type="entry name" value="ZN2_CY6_FUNGAL_2"/>
    <property type="match status" value="1"/>
</dbReference>
<proteinExistence type="predicted"/>
<dbReference type="GO" id="GO:0000981">
    <property type="term" value="F:DNA-binding transcription factor activity, RNA polymerase II-specific"/>
    <property type="evidence" value="ECO:0007669"/>
    <property type="project" value="InterPro"/>
</dbReference>
<sequence>MQNSASSLQLPASDPPSPSSDGGAKSSRVCLNCRRKKKKCDKKLPSCGRCTYSLEFCQHEDDQILSGPSATSGQTGFDDLNGTNVQGTYAVSPFLGAPLGSAIPAISPALFAPLETTDDVHSFVFRSLSQTMGDRMAIQSTVCHYFGTINTWFTVVERTSFEDRLGTMWAEPSAETGLLALCMHLIVRTPSEGQVSSMQNSIYHSVKTLCGIVAANAPLSIAVLQANLLICLYELGHLLPQQAYLTLGACSTIVRAFGWLDESFWGQDQWLGRARELKLCSILWWSMVFLENALQCEEIGYPQVIPAVEFSIPFPETFDPFLQLPSSTRYGGSIGGGAFRYADQGDDKIETMVFPEAKSASLLSQVLEQSPGRHSPAFARETLHAAVVEHARNIVSTPWKDGSRFAALSFSYTAMLKLNWPSFGIGRAVQSAFDMNNAQGTIHVVDSVCHSAQLIASSTGNLSFLAPLVPTLAHSMFLAAKVLIVLGDNLYQDSEYLGKVRLLRTSIEVFAKRWKIADRYLQALDATLQARLMRAR</sequence>
<evidence type="ECO:0000256" key="4">
    <source>
        <dbReference type="ARBA" id="ARBA00023163"/>
    </source>
</evidence>
<dbReference type="CDD" id="cd12148">
    <property type="entry name" value="fungal_TF_MHR"/>
    <property type="match status" value="1"/>
</dbReference>
<evidence type="ECO:0000313" key="9">
    <source>
        <dbReference type="Proteomes" id="UP001140453"/>
    </source>
</evidence>
<comment type="subcellular location">
    <subcellularLocation>
        <location evidence="1">Nucleus</location>
    </subcellularLocation>
</comment>
<dbReference type="EMBL" id="JAPEVB010000001">
    <property type="protein sequence ID" value="KAJ4397300.1"/>
    <property type="molecule type" value="Genomic_DNA"/>
</dbReference>
<evidence type="ECO:0000256" key="2">
    <source>
        <dbReference type="ARBA" id="ARBA00022723"/>
    </source>
</evidence>
<keyword evidence="9" id="KW-1185">Reference proteome</keyword>
<feature type="domain" description="Zn(2)-C6 fungal-type" evidence="7">
    <location>
        <begin position="29"/>
        <end position="59"/>
    </location>
</feature>
<comment type="caution">
    <text evidence="8">The sequence shown here is derived from an EMBL/GenBank/DDBJ whole genome shotgun (WGS) entry which is preliminary data.</text>
</comment>
<dbReference type="GO" id="GO:0008270">
    <property type="term" value="F:zinc ion binding"/>
    <property type="evidence" value="ECO:0007669"/>
    <property type="project" value="InterPro"/>
</dbReference>
<evidence type="ECO:0000256" key="3">
    <source>
        <dbReference type="ARBA" id="ARBA00023015"/>
    </source>
</evidence>
<accession>A0A9W8Z434</accession>
<keyword evidence="5" id="KW-0539">Nucleus</keyword>
<reference evidence="8" key="1">
    <citation type="submission" date="2022-10" db="EMBL/GenBank/DDBJ databases">
        <title>Tapping the CABI collections for fungal endophytes: first genome assemblies for Collariella, Neodidymelliopsis, Ascochyta clinopodiicola, Didymella pomorum, Didymosphaeria variabile, Neocosmospora piperis and Neocucurbitaria cava.</title>
        <authorList>
            <person name="Hill R."/>
        </authorList>
    </citation>
    <scope>NUCLEOTIDE SEQUENCE</scope>
    <source>
        <strain evidence="8">IMI 355082</strain>
    </source>
</reference>
<protein>
    <recommendedName>
        <fullName evidence="7">Zn(2)-C6 fungal-type domain-containing protein</fullName>
    </recommendedName>
</protein>
<feature type="region of interest" description="Disordered" evidence="6">
    <location>
        <begin position="1"/>
        <end position="28"/>
    </location>
</feature>
<name>A0A9W8Z434_9PEZI</name>
<feature type="compositionally biased region" description="Low complexity" evidence="6">
    <location>
        <begin position="1"/>
        <end position="12"/>
    </location>
</feature>
<organism evidence="8 9">
    <name type="scientific">Gnomoniopsis smithogilvyi</name>
    <dbReference type="NCBI Taxonomy" id="1191159"/>
    <lineage>
        <taxon>Eukaryota</taxon>
        <taxon>Fungi</taxon>
        <taxon>Dikarya</taxon>
        <taxon>Ascomycota</taxon>
        <taxon>Pezizomycotina</taxon>
        <taxon>Sordariomycetes</taxon>
        <taxon>Sordariomycetidae</taxon>
        <taxon>Diaporthales</taxon>
        <taxon>Gnomoniaceae</taxon>
        <taxon>Gnomoniopsis</taxon>
    </lineage>
</organism>
<dbReference type="GO" id="GO:0005634">
    <property type="term" value="C:nucleus"/>
    <property type="evidence" value="ECO:0007669"/>
    <property type="project" value="UniProtKB-SubCell"/>
</dbReference>
<dbReference type="SUPFAM" id="SSF57701">
    <property type="entry name" value="Zn2/Cys6 DNA-binding domain"/>
    <property type="match status" value="1"/>
</dbReference>
<dbReference type="PANTHER" id="PTHR47338:SF20">
    <property type="entry name" value="ZN(II)2CYS6 TRANSCRIPTION FACTOR (EUROFUNG)"/>
    <property type="match status" value="1"/>
</dbReference>
<dbReference type="OrthoDB" id="3862662at2759"/>
<evidence type="ECO:0000256" key="6">
    <source>
        <dbReference type="SAM" id="MobiDB-lite"/>
    </source>
</evidence>
<dbReference type="Pfam" id="PF00172">
    <property type="entry name" value="Zn_clus"/>
    <property type="match status" value="1"/>
</dbReference>
<dbReference type="SMART" id="SM00066">
    <property type="entry name" value="GAL4"/>
    <property type="match status" value="1"/>
</dbReference>
<dbReference type="Gene3D" id="4.10.240.10">
    <property type="entry name" value="Zn(2)-C6 fungal-type DNA-binding domain"/>
    <property type="match status" value="1"/>
</dbReference>
<evidence type="ECO:0000259" key="7">
    <source>
        <dbReference type="PROSITE" id="PS50048"/>
    </source>
</evidence>
<dbReference type="PANTHER" id="PTHR47338">
    <property type="entry name" value="ZN(II)2CYS6 TRANSCRIPTION FACTOR (EUROFUNG)-RELATED"/>
    <property type="match status" value="1"/>
</dbReference>
<keyword evidence="2" id="KW-0479">Metal-binding</keyword>